<evidence type="ECO:0000313" key="12">
    <source>
        <dbReference type="Proteomes" id="UP000007110"/>
    </source>
</evidence>
<dbReference type="GO" id="GO:0003697">
    <property type="term" value="F:single-stranded DNA binding"/>
    <property type="evidence" value="ECO:0000318"/>
    <property type="project" value="GO_Central"/>
</dbReference>
<dbReference type="InterPro" id="IPR051988">
    <property type="entry name" value="HRR_RAD51_Paralog"/>
</dbReference>
<dbReference type="CDD" id="cd19489">
    <property type="entry name" value="Rad51D"/>
    <property type="match status" value="1"/>
</dbReference>
<dbReference type="GeneID" id="582559"/>
<dbReference type="Pfam" id="PF08423">
    <property type="entry name" value="Rad51"/>
    <property type="match status" value="1"/>
</dbReference>
<dbReference type="GO" id="GO:0033063">
    <property type="term" value="C:Rad51B-Rad51C-Rad51D-XRCC2 complex"/>
    <property type="evidence" value="ECO:0000318"/>
    <property type="project" value="GO_Central"/>
</dbReference>
<organism evidence="11 12">
    <name type="scientific">Strongylocentrotus purpuratus</name>
    <name type="common">Purple sea urchin</name>
    <dbReference type="NCBI Taxonomy" id="7668"/>
    <lineage>
        <taxon>Eukaryota</taxon>
        <taxon>Metazoa</taxon>
        <taxon>Echinodermata</taxon>
        <taxon>Eleutherozoa</taxon>
        <taxon>Echinozoa</taxon>
        <taxon>Echinoidea</taxon>
        <taxon>Euechinoidea</taxon>
        <taxon>Echinacea</taxon>
        <taxon>Camarodonta</taxon>
        <taxon>Echinidea</taxon>
        <taxon>Strongylocentrotidae</taxon>
        <taxon>Strongylocentrotus</taxon>
    </lineage>
</organism>
<reference evidence="11" key="2">
    <citation type="submission" date="2021-01" db="UniProtKB">
        <authorList>
            <consortium name="EnsemblMetazoa"/>
        </authorList>
    </citation>
    <scope>IDENTIFICATION</scope>
</reference>
<proteinExistence type="inferred from homology"/>
<keyword evidence="6" id="KW-0238">DNA-binding</keyword>
<keyword evidence="12" id="KW-1185">Reference proteome</keyword>
<dbReference type="GO" id="GO:0000724">
    <property type="term" value="P:double-strand break repair via homologous recombination"/>
    <property type="evidence" value="ECO:0000318"/>
    <property type="project" value="GO_Central"/>
</dbReference>
<evidence type="ECO:0000256" key="3">
    <source>
        <dbReference type="ARBA" id="ARBA00022741"/>
    </source>
</evidence>
<evidence type="ECO:0000256" key="8">
    <source>
        <dbReference type="ARBA" id="ARBA00023204"/>
    </source>
</evidence>
<evidence type="ECO:0000256" key="1">
    <source>
        <dbReference type="ARBA" id="ARBA00004123"/>
    </source>
</evidence>
<dbReference type="InterPro" id="IPR048943">
    <property type="entry name" value="RAD51D_N"/>
</dbReference>
<dbReference type="PANTHER" id="PTHR46457">
    <property type="entry name" value="DNA REPAIR PROTEIN RAD51 HOMOLOG 4"/>
    <property type="match status" value="1"/>
</dbReference>
<dbReference type="Gene3D" id="3.40.50.300">
    <property type="entry name" value="P-loop containing nucleotide triphosphate hydrolases"/>
    <property type="match status" value="1"/>
</dbReference>
<keyword evidence="7" id="KW-0233">DNA recombination</keyword>
<keyword evidence="8" id="KW-0234">DNA repair</keyword>
<evidence type="ECO:0000256" key="9">
    <source>
        <dbReference type="ARBA" id="ARBA00023242"/>
    </source>
</evidence>
<comment type="subcellular location">
    <subcellularLocation>
        <location evidence="1">Nucleus</location>
    </subcellularLocation>
</comment>
<dbReference type="InParanoid" id="A0A7M7LLB9"/>
<dbReference type="GO" id="GO:0042148">
    <property type="term" value="P:DNA strand invasion"/>
    <property type="evidence" value="ECO:0000318"/>
    <property type="project" value="GO_Central"/>
</dbReference>
<name>A0A7M7LLB9_STRPU</name>
<dbReference type="OrthoDB" id="336321at2759"/>
<dbReference type="InterPro" id="IPR027417">
    <property type="entry name" value="P-loop_NTPase"/>
</dbReference>
<evidence type="ECO:0000256" key="5">
    <source>
        <dbReference type="ARBA" id="ARBA00022840"/>
    </source>
</evidence>
<comment type="similarity">
    <text evidence="2">Belongs to the RecA family. RAD51 subfamily.</text>
</comment>
<dbReference type="FunCoup" id="A0A7M7LLB9">
    <property type="interactions" value="138"/>
</dbReference>
<dbReference type="SUPFAM" id="SSF52540">
    <property type="entry name" value="P-loop containing nucleoside triphosphate hydrolases"/>
    <property type="match status" value="1"/>
</dbReference>
<dbReference type="OMA" id="QRIHTFR"/>
<evidence type="ECO:0000256" key="6">
    <source>
        <dbReference type="ARBA" id="ARBA00023125"/>
    </source>
</evidence>
<evidence type="ECO:0000256" key="7">
    <source>
        <dbReference type="ARBA" id="ARBA00023172"/>
    </source>
</evidence>
<accession>A0A7M7LLB9</accession>
<dbReference type="InterPro" id="IPR020588">
    <property type="entry name" value="RecA_ATP-bd"/>
</dbReference>
<feature type="domain" description="RecA family profile 1" evidence="10">
    <location>
        <begin position="78"/>
        <end position="251"/>
    </location>
</feature>
<sequence length="323" mass="34632">MSLLQVGMCPSMTTEVLKSLNTCDVKTVIDFVTSDTEELSRKCSLSYKVLSSIRRLLLAQYSAFPINGSDLYDEVISTVAYLSTGCDSIDKLLDGGVYTSELTEIVGQAAVGKTQFCLTLASCVAVSSEQNVLFIDTNGGFHASRLHDIIAHKSTSEKITSAALQKVHCATTFDLYGLLDLLESIKASIDSASEAFYSSLKLVVLDSVTAVLAPLLGGKHSEGQGMMVHLARSLKSLAADYSIAVVICNNMVRGERGEPKPALGRTWLTVPHTRIQLRADGKDGNTSRNTETSINRTACLVKSQRQAVNSSCCIAIGDQGVYG</sequence>
<keyword evidence="3" id="KW-0547">Nucleotide-binding</keyword>
<dbReference type="InterPro" id="IPR016467">
    <property type="entry name" value="DNA_recomb/repair_RecA-like"/>
</dbReference>
<dbReference type="GO" id="GO:0005524">
    <property type="term" value="F:ATP binding"/>
    <property type="evidence" value="ECO:0007669"/>
    <property type="project" value="UniProtKB-KW"/>
</dbReference>
<dbReference type="PROSITE" id="PS50162">
    <property type="entry name" value="RECA_2"/>
    <property type="match status" value="1"/>
</dbReference>
<dbReference type="GO" id="GO:0007131">
    <property type="term" value="P:reciprocal meiotic recombination"/>
    <property type="evidence" value="ECO:0000318"/>
    <property type="project" value="GO_Central"/>
</dbReference>
<evidence type="ECO:0000256" key="2">
    <source>
        <dbReference type="ARBA" id="ARBA00007095"/>
    </source>
</evidence>
<keyword evidence="9" id="KW-0539">Nucleus</keyword>
<dbReference type="AlphaFoldDB" id="A0A7M7LLB9"/>
<dbReference type="InterPro" id="IPR047323">
    <property type="entry name" value="Rad51D_C"/>
</dbReference>
<dbReference type="GO" id="GO:0005657">
    <property type="term" value="C:replication fork"/>
    <property type="evidence" value="ECO:0000318"/>
    <property type="project" value="GO_Central"/>
</dbReference>
<dbReference type="GO" id="GO:0000723">
    <property type="term" value="P:telomere maintenance"/>
    <property type="evidence" value="ECO:0000318"/>
    <property type="project" value="GO_Central"/>
</dbReference>
<dbReference type="Proteomes" id="UP000007110">
    <property type="component" value="Unassembled WGS sequence"/>
</dbReference>
<keyword evidence="4" id="KW-0227">DNA damage</keyword>
<dbReference type="GO" id="GO:0140664">
    <property type="term" value="F:ATP-dependent DNA damage sensor activity"/>
    <property type="evidence" value="ECO:0007669"/>
    <property type="project" value="InterPro"/>
</dbReference>
<dbReference type="KEGG" id="spu:582559"/>
<dbReference type="PIRSF" id="PIRSF005856">
    <property type="entry name" value="Rad51"/>
    <property type="match status" value="1"/>
</dbReference>
<dbReference type="EnsemblMetazoa" id="XM_003726370">
    <property type="protein sequence ID" value="XP_003726418"/>
    <property type="gene ID" value="LOC582559"/>
</dbReference>
<dbReference type="Pfam" id="PF21794">
    <property type="entry name" value="RAD51D_N"/>
    <property type="match status" value="1"/>
</dbReference>
<dbReference type="RefSeq" id="XP_003726418.2">
    <property type="nucleotide sequence ID" value="XM_003726370.3"/>
</dbReference>
<dbReference type="PANTHER" id="PTHR46457:SF1">
    <property type="entry name" value="DNA REPAIR PROTEIN RAD51 HOMOLOG 4"/>
    <property type="match status" value="1"/>
</dbReference>
<reference evidence="12" key="1">
    <citation type="submission" date="2015-02" db="EMBL/GenBank/DDBJ databases">
        <title>Genome sequencing for Strongylocentrotus purpuratus.</title>
        <authorList>
            <person name="Murali S."/>
            <person name="Liu Y."/>
            <person name="Vee V."/>
            <person name="English A."/>
            <person name="Wang M."/>
            <person name="Skinner E."/>
            <person name="Han Y."/>
            <person name="Muzny D.M."/>
            <person name="Worley K.C."/>
            <person name="Gibbs R.A."/>
        </authorList>
    </citation>
    <scope>NUCLEOTIDE SEQUENCE</scope>
</reference>
<keyword evidence="5" id="KW-0067">ATP-binding</keyword>
<dbReference type="GO" id="GO:0005815">
    <property type="term" value="C:microtubule organizing center"/>
    <property type="evidence" value="ECO:0000318"/>
    <property type="project" value="GO_Central"/>
</dbReference>
<evidence type="ECO:0000259" key="10">
    <source>
        <dbReference type="PROSITE" id="PS50162"/>
    </source>
</evidence>
<evidence type="ECO:0000256" key="4">
    <source>
        <dbReference type="ARBA" id="ARBA00022763"/>
    </source>
</evidence>
<dbReference type="GO" id="GO:0008094">
    <property type="term" value="F:ATP-dependent activity, acting on DNA"/>
    <property type="evidence" value="ECO:0000318"/>
    <property type="project" value="GO_Central"/>
</dbReference>
<protein>
    <recommendedName>
        <fullName evidence="10">RecA family profile 1 domain-containing protein</fullName>
    </recommendedName>
</protein>
<dbReference type="InterPro" id="IPR013632">
    <property type="entry name" value="Rad51_C"/>
</dbReference>
<dbReference type="CTD" id="5892"/>
<evidence type="ECO:0000313" key="11">
    <source>
        <dbReference type="EnsemblMetazoa" id="XP_003726418"/>
    </source>
</evidence>